<reference evidence="1" key="1">
    <citation type="journal article" date="2020" name="Stud. Mycol.">
        <title>101 Dothideomycetes genomes: a test case for predicting lifestyles and emergence of pathogens.</title>
        <authorList>
            <person name="Haridas S."/>
            <person name="Albert R."/>
            <person name="Binder M."/>
            <person name="Bloem J."/>
            <person name="Labutti K."/>
            <person name="Salamov A."/>
            <person name="Andreopoulos B."/>
            <person name="Baker S."/>
            <person name="Barry K."/>
            <person name="Bills G."/>
            <person name="Bluhm B."/>
            <person name="Cannon C."/>
            <person name="Castanera R."/>
            <person name="Culley D."/>
            <person name="Daum C."/>
            <person name="Ezra D."/>
            <person name="Gonzalez J."/>
            <person name="Henrissat B."/>
            <person name="Kuo A."/>
            <person name="Liang C."/>
            <person name="Lipzen A."/>
            <person name="Lutzoni F."/>
            <person name="Magnuson J."/>
            <person name="Mondo S."/>
            <person name="Nolan M."/>
            <person name="Ohm R."/>
            <person name="Pangilinan J."/>
            <person name="Park H.-J."/>
            <person name="Ramirez L."/>
            <person name="Alfaro M."/>
            <person name="Sun H."/>
            <person name="Tritt A."/>
            <person name="Yoshinaga Y."/>
            <person name="Zwiers L.-H."/>
            <person name="Turgeon B."/>
            <person name="Goodwin S."/>
            <person name="Spatafora J."/>
            <person name="Crous P."/>
            <person name="Grigoriev I."/>
        </authorList>
    </citation>
    <scope>NUCLEOTIDE SEQUENCE</scope>
    <source>
        <strain evidence="1">SCOH1-5</strain>
    </source>
</reference>
<dbReference type="AlphaFoldDB" id="A0A6A6FQA5"/>
<evidence type="ECO:0000313" key="1">
    <source>
        <dbReference type="EMBL" id="KAF2215613.1"/>
    </source>
</evidence>
<keyword evidence="2" id="KW-1185">Reference proteome</keyword>
<sequence>MMGKAKEDSPMAVACMGCRELLLICRLPVEPRYETLIWRLVEFLTTQDASARGFGTYGR</sequence>
<evidence type="ECO:0000313" key="2">
    <source>
        <dbReference type="Proteomes" id="UP000799539"/>
    </source>
</evidence>
<name>A0A6A6FQA5_9PEZI</name>
<organism evidence="1 2">
    <name type="scientific">Cercospora zeae-maydis SCOH1-5</name>
    <dbReference type="NCBI Taxonomy" id="717836"/>
    <lineage>
        <taxon>Eukaryota</taxon>
        <taxon>Fungi</taxon>
        <taxon>Dikarya</taxon>
        <taxon>Ascomycota</taxon>
        <taxon>Pezizomycotina</taxon>
        <taxon>Dothideomycetes</taxon>
        <taxon>Dothideomycetidae</taxon>
        <taxon>Mycosphaerellales</taxon>
        <taxon>Mycosphaerellaceae</taxon>
        <taxon>Cercospora</taxon>
    </lineage>
</organism>
<protein>
    <submittedName>
        <fullName evidence="1">Uncharacterized protein</fullName>
    </submittedName>
</protein>
<gene>
    <name evidence="1" type="ORF">CERZMDRAFT_89956</name>
</gene>
<dbReference type="Proteomes" id="UP000799539">
    <property type="component" value="Unassembled WGS sequence"/>
</dbReference>
<accession>A0A6A6FQA5</accession>
<proteinExistence type="predicted"/>
<dbReference type="EMBL" id="ML992665">
    <property type="protein sequence ID" value="KAF2215613.1"/>
    <property type="molecule type" value="Genomic_DNA"/>
</dbReference>